<dbReference type="Pfam" id="PF06379">
    <property type="entry name" value="RhaT"/>
    <property type="match status" value="1"/>
</dbReference>
<dbReference type="KEGG" id="frx:F7310_03015"/>
<keyword evidence="5 9" id="KW-0812">Transmembrane</keyword>
<feature type="transmembrane region" description="Helical" evidence="9">
    <location>
        <begin position="283"/>
        <end position="309"/>
    </location>
</feature>
<evidence type="ECO:0000256" key="5">
    <source>
        <dbReference type="ARBA" id="ARBA00022692"/>
    </source>
</evidence>
<evidence type="ECO:0000256" key="6">
    <source>
        <dbReference type="ARBA" id="ARBA00022847"/>
    </source>
</evidence>
<feature type="transmembrane region" description="Helical" evidence="9">
    <location>
        <begin position="70"/>
        <end position="92"/>
    </location>
</feature>
<protein>
    <recommendedName>
        <fullName evidence="12">Rhamnose/proton symporter RhaT</fullName>
    </recommendedName>
</protein>
<dbReference type="OrthoDB" id="9790043at2"/>
<dbReference type="STRING" id="573570.F7310_03015"/>
<keyword evidence="11" id="KW-1185">Reference proteome</keyword>
<evidence type="ECO:0000313" key="11">
    <source>
        <dbReference type="Proteomes" id="UP000184222"/>
    </source>
</evidence>
<evidence type="ECO:0000256" key="7">
    <source>
        <dbReference type="ARBA" id="ARBA00022989"/>
    </source>
</evidence>
<evidence type="ECO:0000256" key="3">
    <source>
        <dbReference type="ARBA" id="ARBA00022519"/>
    </source>
</evidence>
<feature type="transmembrane region" description="Helical" evidence="9">
    <location>
        <begin position="321"/>
        <end position="343"/>
    </location>
</feature>
<keyword evidence="8 9" id="KW-0472">Membrane</keyword>
<dbReference type="Proteomes" id="UP000184222">
    <property type="component" value="Chromosome"/>
</dbReference>
<keyword evidence="2" id="KW-1003">Cell membrane</keyword>
<accession>A0A1L4BRB7</accession>
<keyword evidence="3" id="KW-0997">Cell inner membrane</keyword>
<reference evidence="10 11" key="1">
    <citation type="journal article" date="2016" name="Appl. Environ. Microbiol.">
        <title>Whole genome relationships among Francisella bacteria of diverse origin define new species and provide specific regions for detection.</title>
        <authorList>
            <person name="Challacombe J.F."/>
            <person name="Petersen J.M."/>
            <person name="Gallegos-Graves V."/>
            <person name="Hodge D."/>
            <person name="Pillai S."/>
            <person name="Kuske C.R."/>
        </authorList>
    </citation>
    <scope>NUCLEOTIDE SEQUENCE [LARGE SCALE GENOMIC DNA]</scope>
    <source>
        <strain evidence="11">TX07-7310</strain>
    </source>
</reference>
<evidence type="ECO:0000256" key="1">
    <source>
        <dbReference type="ARBA" id="ARBA00022448"/>
    </source>
</evidence>
<gene>
    <name evidence="10" type="ORF">F7310_03015</name>
</gene>
<keyword evidence="1" id="KW-0813">Transport</keyword>
<evidence type="ECO:0000313" key="10">
    <source>
        <dbReference type="EMBL" id="API86385.1"/>
    </source>
</evidence>
<organism evidence="10 11">
    <name type="scientific">Francisella uliginis</name>
    <dbReference type="NCBI Taxonomy" id="573570"/>
    <lineage>
        <taxon>Bacteria</taxon>
        <taxon>Pseudomonadati</taxon>
        <taxon>Pseudomonadota</taxon>
        <taxon>Gammaproteobacteria</taxon>
        <taxon>Thiotrichales</taxon>
        <taxon>Francisellaceae</taxon>
        <taxon>Francisella</taxon>
    </lineage>
</organism>
<name>A0A1L4BRB7_9GAMM</name>
<feature type="transmembrane region" description="Helical" evidence="9">
    <location>
        <begin position="214"/>
        <end position="233"/>
    </location>
</feature>
<evidence type="ECO:0000256" key="9">
    <source>
        <dbReference type="SAM" id="Phobius"/>
    </source>
</evidence>
<evidence type="ECO:0000256" key="4">
    <source>
        <dbReference type="ARBA" id="ARBA00022597"/>
    </source>
</evidence>
<sequence length="345" mass="38614">MLLSFAILLALVGGALNGSFAVPSKLINNTSKNQVWFHFSYWAYVIIPILTLYLFCNDFATYYSYISTKVLLTLFIGGFIWGAGMICCLVAFKHVGISITFGINIGLATAGGSILPLVILNQSKLLTPFGIIIILSFILFIIGVTLVTIAARIRDRDIGATLDKKSSSFIIGIICCITAGIGSMTQAFVFNYGVSFFMKNPNLDSLSLLTKSNMPWVIIFLGAFIPNILYFKYKYNKEKKLLPKKYNTFLFKSFITEKIAIIAMAFMFFECIIFFSISGTLLGGLGIIITYPIFMVFIILTSNFWGFFFKEWFYSSKKAKTYMFFAIAVLIIAVLSQTSAYFFTN</sequence>
<feature type="transmembrane region" description="Helical" evidence="9">
    <location>
        <begin position="254"/>
        <end position="277"/>
    </location>
</feature>
<keyword evidence="7 9" id="KW-1133">Transmembrane helix</keyword>
<feature type="transmembrane region" description="Helical" evidence="9">
    <location>
        <begin position="41"/>
        <end position="63"/>
    </location>
</feature>
<feature type="transmembrane region" description="Helical" evidence="9">
    <location>
        <begin position="169"/>
        <end position="194"/>
    </location>
</feature>
<evidence type="ECO:0000256" key="8">
    <source>
        <dbReference type="ARBA" id="ARBA00023136"/>
    </source>
</evidence>
<feature type="transmembrane region" description="Helical" evidence="9">
    <location>
        <begin position="125"/>
        <end position="149"/>
    </location>
</feature>
<dbReference type="GO" id="GO:0016020">
    <property type="term" value="C:membrane"/>
    <property type="evidence" value="ECO:0007669"/>
    <property type="project" value="InterPro"/>
</dbReference>
<dbReference type="GO" id="GO:0015293">
    <property type="term" value="F:symporter activity"/>
    <property type="evidence" value="ECO:0007669"/>
    <property type="project" value="UniProtKB-KW"/>
</dbReference>
<dbReference type="EMBL" id="CP016796">
    <property type="protein sequence ID" value="API86385.1"/>
    <property type="molecule type" value="Genomic_DNA"/>
</dbReference>
<dbReference type="GO" id="GO:0015153">
    <property type="term" value="F:rhamnose transmembrane transporter activity"/>
    <property type="evidence" value="ECO:0007669"/>
    <property type="project" value="InterPro"/>
</dbReference>
<keyword evidence="6" id="KW-0769">Symport</keyword>
<dbReference type="AlphaFoldDB" id="A0A1L4BRB7"/>
<dbReference type="InterPro" id="IPR004673">
    <property type="entry name" value="L-rhamnose-proton_sym_RhaT"/>
</dbReference>
<proteinExistence type="predicted"/>
<evidence type="ECO:0008006" key="12">
    <source>
        <dbReference type="Google" id="ProtNLM"/>
    </source>
</evidence>
<evidence type="ECO:0000256" key="2">
    <source>
        <dbReference type="ARBA" id="ARBA00022475"/>
    </source>
</evidence>
<keyword evidence="4" id="KW-0762">Sugar transport</keyword>
<dbReference type="RefSeq" id="WP_072711673.1">
    <property type="nucleotide sequence ID" value="NZ_CP016796.1"/>
</dbReference>